<sequence length="65" mass="6878">MGWGVCVAAWRPSGGARIANVAVDLRRLGEPGALVDFLAAAIKFHHLVLEASGTDTFCALREVIT</sequence>
<comment type="caution">
    <text evidence="1">The sequence shown here is derived from an EMBL/GenBank/DDBJ whole genome shotgun (WGS) entry which is preliminary data.</text>
</comment>
<gene>
    <name evidence="1" type="ORF">BFL36_13940</name>
</gene>
<reference evidence="1 2" key="1">
    <citation type="submission" date="2016-08" db="EMBL/GenBank/DDBJ databases">
        <title>Genome sequence of Clavibacter michiganensis spp strain CFBP8017.</title>
        <authorList>
            <person name="Thapa S.P."/>
            <person name="Coaker G."/>
            <person name="Jacques M.-A."/>
        </authorList>
    </citation>
    <scope>NUCLEOTIDE SEQUENCE [LARGE SCALE GENOMIC DNA]</scope>
    <source>
        <strain evidence="1">CFBP8017</strain>
    </source>
</reference>
<dbReference type="Proteomes" id="UP000195011">
    <property type="component" value="Unassembled WGS sequence"/>
</dbReference>
<evidence type="ECO:0000313" key="1">
    <source>
        <dbReference type="EMBL" id="OUE19139.1"/>
    </source>
</evidence>
<dbReference type="AlphaFoldDB" id="A0A251Y512"/>
<organism evidence="1 2">
    <name type="scientific">Clavibacter michiganensis</name>
    <dbReference type="NCBI Taxonomy" id="28447"/>
    <lineage>
        <taxon>Bacteria</taxon>
        <taxon>Bacillati</taxon>
        <taxon>Actinomycetota</taxon>
        <taxon>Actinomycetes</taxon>
        <taxon>Micrococcales</taxon>
        <taxon>Microbacteriaceae</taxon>
        <taxon>Clavibacter</taxon>
    </lineage>
</organism>
<protein>
    <submittedName>
        <fullName evidence="1">Uncharacterized protein</fullName>
    </submittedName>
</protein>
<evidence type="ECO:0000313" key="2">
    <source>
        <dbReference type="Proteomes" id="UP000195011"/>
    </source>
</evidence>
<name>A0A251Y512_9MICO</name>
<proteinExistence type="predicted"/>
<accession>A0A251Y512</accession>
<dbReference type="EMBL" id="MDJY01000060">
    <property type="protein sequence ID" value="OUE19139.1"/>
    <property type="molecule type" value="Genomic_DNA"/>
</dbReference>